<dbReference type="PANTHER" id="PTHR11265:SF0">
    <property type="entry name" value="12S RRNA N4-METHYLCYTIDINE METHYLTRANSFERASE"/>
    <property type="match status" value="1"/>
</dbReference>
<evidence type="ECO:0000313" key="6">
    <source>
        <dbReference type="Proteomes" id="UP001162156"/>
    </source>
</evidence>
<dbReference type="AlphaFoldDB" id="A0AAV8XQC4"/>
<dbReference type="InterPro" id="IPR002903">
    <property type="entry name" value="RsmH"/>
</dbReference>
<dbReference type="InterPro" id="IPR023397">
    <property type="entry name" value="SAM-dep_MeTrfase_MraW_recog"/>
</dbReference>
<comment type="similarity">
    <text evidence="1">Belongs to the methyltransferase superfamily. RsmH family.</text>
</comment>
<dbReference type="Pfam" id="PF01795">
    <property type="entry name" value="Methyltransf_5"/>
    <property type="match status" value="1"/>
</dbReference>
<evidence type="ECO:0000256" key="2">
    <source>
        <dbReference type="ARBA" id="ARBA00022603"/>
    </source>
</evidence>
<keyword evidence="4" id="KW-0949">S-adenosyl-L-methionine</keyword>
<evidence type="ECO:0000256" key="3">
    <source>
        <dbReference type="ARBA" id="ARBA00022679"/>
    </source>
</evidence>
<organism evidence="5 6">
    <name type="scientific">Rhamnusium bicolor</name>
    <dbReference type="NCBI Taxonomy" id="1586634"/>
    <lineage>
        <taxon>Eukaryota</taxon>
        <taxon>Metazoa</taxon>
        <taxon>Ecdysozoa</taxon>
        <taxon>Arthropoda</taxon>
        <taxon>Hexapoda</taxon>
        <taxon>Insecta</taxon>
        <taxon>Pterygota</taxon>
        <taxon>Neoptera</taxon>
        <taxon>Endopterygota</taxon>
        <taxon>Coleoptera</taxon>
        <taxon>Polyphaga</taxon>
        <taxon>Cucujiformia</taxon>
        <taxon>Chrysomeloidea</taxon>
        <taxon>Cerambycidae</taxon>
        <taxon>Lepturinae</taxon>
        <taxon>Rhagiini</taxon>
        <taxon>Rhamnusium</taxon>
    </lineage>
</organism>
<keyword evidence="3" id="KW-0808">Transferase</keyword>
<dbReference type="SUPFAM" id="SSF81799">
    <property type="entry name" value="Putative methyltransferase TM0872, insert domain"/>
    <property type="match status" value="1"/>
</dbReference>
<reference evidence="5" key="1">
    <citation type="journal article" date="2023" name="Insect Mol. Biol.">
        <title>Genome sequencing provides insights into the evolution of gene families encoding plant cell wall-degrading enzymes in longhorned beetles.</title>
        <authorList>
            <person name="Shin N.R."/>
            <person name="Okamura Y."/>
            <person name="Kirsch R."/>
            <person name="Pauchet Y."/>
        </authorList>
    </citation>
    <scope>NUCLEOTIDE SEQUENCE</scope>
    <source>
        <strain evidence="5">RBIC_L_NR</strain>
    </source>
</reference>
<evidence type="ECO:0000256" key="1">
    <source>
        <dbReference type="ARBA" id="ARBA00010396"/>
    </source>
</evidence>
<gene>
    <name evidence="5" type="ORF">NQ314_010618</name>
</gene>
<dbReference type="PANTHER" id="PTHR11265">
    <property type="entry name" value="S-ADENOSYL-METHYLTRANSFERASE MRAW"/>
    <property type="match status" value="1"/>
</dbReference>
<protein>
    <submittedName>
        <fullName evidence="5">Uncharacterized protein</fullName>
    </submittedName>
</protein>
<dbReference type="Gene3D" id="3.40.50.150">
    <property type="entry name" value="Vaccinia Virus protein VP39"/>
    <property type="match status" value="1"/>
</dbReference>
<keyword evidence="6" id="KW-1185">Reference proteome</keyword>
<name>A0AAV8XQC4_9CUCU</name>
<evidence type="ECO:0000256" key="4">
    <source>
        <dbReference type="ARBA" id="ARBA00022691"/>
    </source>
</evidence>
<sequence>MAEESLNYLKPENHQIILDMTFGAGGHSRKILKAAPNIKLLALDRDPKAFSFAKELAEEYPSQVIPLLGRFSELPNLLASHNIKQNSIDCILFDFGCSSMQFDEADRGFSVSKNGPLDMRMDGNRYPGNLYIRI</sequence>
<evidence type="ECO:0000313" key="5">
    <source>
        <dbReference type="EMBL" id="KAJ8940756.1"/>
    </source>
</evidence>
<dbReference type="EMBL" id="JANEYF010002950">
    <property type="protein sequence ID" value="KAJ8940756.1"/>
    <property type="molecule type" value="Genomic_DNA"/>
</dbReference>
<accession>A0AAV8XQC4</accession>
<dbReference type="GO" id="GO:0070475">
    <property type="term" value="P:rRNA base methylation"/>
    <property type="evidence" value="ECO:0007669"/>
    <property type="project" value="TreeGrafter"/>
</dbReference>
<dbReference type="GO" id="GO:0071424">
    <property type="term" value="F:rRNA (cytosine-N4-)-methyltransferase activity"/>
    <property type="evidence" value="ECO:0007669"/>
    <property type="project" value="TreeGrafter"/>
</dbReference>
<dbReference type="Proteomes" id="UP001162156">
    <property type="component" value="Unassembled WGS sequence"/>
</dbReference>
<dbReference type="InterPro" id="IPR029063">
    <property type="entry name" value="SAM-dependent_MTases_sf"/>
</dbReference>
<proteinExistence type="inferred from homology"/>
<comment type="caution">
    <text evidence="5">The sequence shown here is derived from an EMBL/GenBank/DDBJ whole genome shotgun (WGS) entry which is preliminary data.</text>
</comment>
<dbReference type="SUPFAM" id="SSF53335">
    <property type="entry name" value="S-adenosyl-L-methionine-dependent methyltransferases"/>
    <property type="match status" value="1"/>
</dbReference>
<keyword evidence="2" id="KW-0489">Methyltransferase</keyword>